<evidence type="ECO:0000313" key="1">
    <source>
        <dbReference type="EMBL" id="ETO13110.1"/>
    </source>
</evidence>
<proteinExistence type="predicted"/>
<name>X6MJ60_RETFI</name>
<organism evidence="1 2">
    <name type="scientific">Reticulomyxa filosa</name>
    <dbReference type="NCBI Taxonomy" id="46433"/>
    <lineage>
        <taxon>Eukaryota</taxon>
        <taxon>Sar</taxon>
        <taxon>Rhizaria</taxon>
        <taxon>Retaria</taxon>
        <taxon>Foraminifera</taxon>
        <taxon>Monothalamids</taxon>
        <taxon>Reticulomyxidae</taxon>
        <taxon>Reticulomyxa</taxon>
    </lineage>
</organism>
<keyword evidence="2" id="KW-1185">Reference proteome</keyword>
<protein>
    <submittedName>
        <fullName evidence="1">Uncharacterized protein</fullName>
    </submittedName>
</protein>
<reference evidence="1 2" key="1">
    <citation type="journal article" date="2013" name="Curr. Biol.">
        <title>The Genome of the Foraminiferan Reticulomyxa filosa.</title>
        <authorList>
            <person name="Glockner G."/>
            <person name="Hulsmann N."/>
            <person name="Schleicher M."/>
            <person name="Noegel A.A."/>
            <person name="Eichinger L."/>
            <person name="Gallinger C."/>
            <person name="Pawlowski J."/>
            <person name="Sierra R."/>
            <person name="Euteneuer U."/>
            <person name="Pillet L."/>
            <person name="Moustafa A."/>
            <person name="Platzer M."/>
            <person name="Groth M."/>
            <person name="Szafranski K."/>
            <person name="Schliwa M."/>
        </authorList>
    </citation>
    <scope>NUCLEOTIDE SEQUENCE [LARGE SCALE GENOMIC DNA]</scope>
</reference>
<accession>X6MJ60</accession>
<dbReference type="Proteomes" id="UP000023152">
    <property type="component" value="Unassembled WGS sequence"/>
</dbReference>
<evidence type="ECO:0000313" key="2">
    <source>
        <dbReference type="Proteomes" id="UP000023152"/>
    </source>
</evidence>
<sequence>MKDIVVKLNRTEKYKKKTFQFVNVFSWYLKDKDTNLKSNLMNETMSKALIDSTKNFQNLIIIVFAKCFFYVNSEKIYFRFTGKNRFYTITFGPCFVFLENYKCNFLLQLDNRYFLIHIQQFKQWDFKMFFKVLTEKTLLYGRDSSRCKSTAVCVS</sequence>
<gene>
    <name evidence="1" type="ORF">RFI_24264</name>
</gene>
<dbReference type="AlphaFoldDB" id="X6MJ60"/>
<dbReference type="EMBL" id="ASPP01020820">
    <property type="protein sequence ID" value="ETO13110.1"/>
    <property type="molecule type" value="Genomic_DNA"/>
</dbReference>
<comment type="caution">
    <text evidence="1">The sequence shown here is derived from an EMBL/GenBank/DDBJ whole genome shotgun (WGS) entry which is preliminary data.</text>
</comment>